<dbReference type="Proteomes" id="UP000807769">
    <property type="component" value="Unassembled WGS sequence"/>
</dbReference>
<dbReference type="EMBL" id="JABBWG010000001">
    <property type="protein sequence ID" value="KAG1827614.1"/>
    <property type="molecule type" value="Genomic_DNA"/>
</dbReference>
<keyword evidence="2" id="KW-1185">Reference proteome</keyword>
<dbReference type="RefSeq" id="XP_041200461.1">
    <property type="nucleotide sequence ID" value="XM_041334092.1"/>
</dbReference>
<gene>
    <name evidence="1" type="ORF">BJ212DRAFT_1313559</name>
</gene>
<dbReference type="GeneID" id="64628109"/>
<accession>A0A9P7EQE2</accession>
<evidence type="ECO:0000313" key="2">
    <source>
        <dbReference type="Proteomes" id="UP000807769"/>
    </source>
</evidence>
<evidence type="ECO:0000313" key="1">
    <source>
        <dbReference type="EMBL" id="KAG1827614.1"/>
    </source>
</evidence>
<reference evidence="1" key="1">
    <citation type="journal article" date="2020" name="New Phytol.">
        <title>Comparative genomics reveals dynamic genome evolution in host specialist ectomycorrhizal fungi.</title>
        <authorList>
            <person name="Lofgren L.A."/>
            <person name="Nguyen N.H."/>
            <person name="Vilgalys R."/>
            <person name="Ruytinx J."/>
            <person name="Liao H.L."/>
            <person name="Branco S."/>
            <person name="Kuo A."/>
            <person name="LaButti K."/>
            <person name="Lipzen A."/>
            <person name="Andreopoulos W."/>
            <person name="Pangilinan J."/>
            <person name="Riley R."/>
            <person name="Hundley H."/>
            <person name="Na H."/>
            <person name="Barry K."/>
            <person name="Grigoriev I.V."/>
            <person name="Stajich J.E."/>
            <person name="Kennedy P.G."/>
        </authorList>
    </citation>
    <scope>NUCLEOTIDE SEQUENCE</scope>
    <source>
        <strain evidence="1">MN1</strain>
    </source>
</reference>
<sequence>MVDGARPIRSAKSGNDWTFNDLMAYNITVTPHSPEQFFRQNHGMLLEGVDPSLLNSTLDDENISDAVFEYLGHLDLATNATQESFIDAFAQKTLHILGFVERGLILTTRHNIALRICGDDQRVAQTGVCLLDLRSMILLVLHPSSISSLSQKRSAMRLPLASIPKLKQRS</sequence>
<comment type="caution">
    <text evidence="1">The sequence shown here is derived from an EMBL/GenBank/DDBJ whole genome shotgun (WGS) entry which is preliminary data.</text>
</comment>
<protein>
    <submittedName>
        <fullName evidence="1">Uncharacterized protein</fullName>
    </submittedName>
</protein>
<dbReference type="OrthoDB" id="2665142at2759"/>
<organism evidence="1 2">
    <name type="scientific">Suillus subaureus</name>
    <dbReference type="NCBI Taxonomy" id="48587"/>
    <lineage>
        <taxon>Eukaryota</taxon>
        <taxon>Fungi</taxon>
        <taxon>Dikarya</taxon>
        <taxon>Basidiomycota</taxon>
        <taxon>Agaricomycotina</taxon>
        <taxon>Agaricomycetes</taxon>
        <taxon>Agaricomycetidae</taxon>
        <taxon>Boletales</taxon>
        <taxon>Suillineae</taxon>
        <taxon>Suillaceae</taxon>
        <taxon>Suillus</taxon>
    </lineage>
</organism>
<dbReference type="AlphaFoldDB" id="A0A9P7EQE2"/>
<name>A0A9P7EQE2_9AGAM</name>
<proteinExistence type="predicted"/>